<organism evidence="1">
    <name type="scientific">marine metagenome</name>
    <dbReference type="NCBI Taxonomy" id="408172"/>
    <lineage>
        <taxon>unclassified sequences</taxon>
        <taxon>metagenomes</taxon>
        <taxon>ecological metagenomes</taxon>
    </lineage>
</organism>
<gene>
    <name evidence="1" type="ORF">METZ01_LOCUS283370</name>
</gene>
<reference evidence="1" key="1">
    <citation type="submission" date="2018-05" db="EMBL/GenBank/DDBJ databases">
        <authorList>
            <person name="Lanie J.A."/>
            <person name="Ng W.-L."/>
            <person name="Kazmierczak K.M."/>
            <person name="Andrzejewski T.M."/>
            <person name="Davidsen T.M."/>
            <person name="Wayne K.J."/>
            <person name="Tettelin H."/>
            <person name="Glass J.I."/>
            <person name="Rusch D."/>
            <person name="Podicherti R."/>
            <person name="Tsui H.-C.T."/>
            <person name="Winkler M.E."/>
        </authorList>
    </citation>
    <scope>NUCLEOTIDE SEQUENCE</scope>
</reference>
<evidence type="ECO:0000313" key="1">
    <source>
        <dbReference type="EMBL" id="SVC30516.1"/>
    </source>
</evidence>
<dbReference type="AlphaFoldDB" id="A0A382L179"/>
<sequence length="145" mass="17365">MNISEINKIFRKSIIKEFFIEELMNRDFKKSNIKHPIISGDGLMQSHLLHIFFDIETGADYPDGDEWFIAEFLFPYDMKIPDSIKGVDYFTTISTNDNKTFWHHREMVRYKYAKSKKLTESLLFLDTKYKELHSMVEPLEKDIRE</sequence>
<dbReference type="EMBL" id="UINC01084148">
    <property type="protein sequence ID" value="SVC30516.1"/>
    <property type="molecule type" value="Genomic_DNA"/>
</dbReference>
<proteinExistence type="predicted"/>
<accession>A0A382L179</accession>
<name>A0A382L179_9ZZZZ</name>
<protein>
    <submittedName>
        <fullName evidence="1">Uncharacterized protein</fullName>
    </submittedName>
</protein>